<dbReference type="GO" id="GO:0003677">
    <property type="term" value="F:DNA binding"/>
    <property type="evidence" value="ECO:0007669"/>
    <property type="project" value="InterPro"/>
</dbReference>
<dbReference type="Pfam" id="PF01381">
    <property type="entry name" value="HTH_3"/>
    <property type="match status" value="1"/>
</dbReference>
<accession>A0A268P5D3</accession>
<dbReference type="Proteomes" id="UP000216207">
    <property type="component" value="Unassembled WGS sequence"/>
</dbReference>
<dbReference type="SUPFAM" id="SSF47413">
    <property type="entry name" value="lambda repressor-like DNA-binding domains"/>
    <property type="match status" value="1"/>
</dbReference>
<protein>
    <recommendedName>
        <fullName evidence="1">HTH cro/C1-type domain-containing protein</fullName>
    </recommendedName>
</protein>
<reference evidence="2 3" key="1">
    <citation type="submission" date="2017-07" db="EMBL/GenBank/DDBJ databases">
        <title>Isolation and whole genome analysis of endospore-forming bacteria from heroin.</title>
        <authorList>
            <person name="Kalinowski J."/>
            <person name="Ahrens B."/>
            <person name="Al-Dilaimi A."/>
            <person name="Winkler A."/>
            <person name="Wibberg D."/>
            <person name="Schleenbecker U."/>
            <person name="Ruckert C."/>
            <person name="Wolfel R."/>
            <person name="Grass G."/>
        </authorList>
    </citation>
    <scope>NUCLEOTIDE SEQUENCE [LARGE SCALE GENOMIC DNA]</scope>
    <source>
        <strain evidence="2 3">7539</strain>
    </source>
</reference>
<dbReference type="PROSITE" id="PS50943">
    <property type="entry name" value="HTH_CROC1"/>
    <property type="match status" value="1"/>
</dbReference>
<proteinExistence type="predicted"/>
<dbReference type="CDD" id="cd00093">
    <property type="entry name" value="HTH_XRE"/>
    <property type="match status" value="1"/>
</dbReference>
<evidence type="ECO:0000259" key="1">
    <source>
        <dbReference type="PROSITE" id="PS50943"/>
    </source>
</evidence>
<dbReference type="InterPro" id="IPR010982">
    <property type="entry name" value="Lambda_DNA-bd_dom_sf"/>
</dbReference>
<dbReference type="Gene3D" id="1.10.260.40">
    <property type="entry name" value="lambda repressor-like DNA-binding domains"/>
    <property type="match status" value="1"/>
</dbReference>
<dbReference type="AlphaFoldDB" id="A0A268P5D3"/>
<dbReference type="RefSeq" id="WP_095325966.1">
    <property type="nucleotide sequence ID" value="NZ_NPCC01000002.1"/>
</dbReference>
<name>A0A268P5D3_SHOCL</name>
<evidence type="ECO:0000313" key="3">
    <source>
        <dbReference type="Proteomes" id="UP000216207"/>
    </source>
</evidence>
<comment type="caution">
    <text evidence="2">The sequence shown here is derived from an EMBL/GenBank/DDBJ whole genome shotgun (WGS) entry which is preliminary data.</text>
</comment>
<sequence>MRKWLVEARGNRSQNEVAKRVGISRSAYANIETGRRSASVKVAKRIADELQFDWVIFFKDR</sequence>
<evidence type="ECO:0000313" key="2">
    <source>
        <dbReference type="EMBL" id="PAE90898.1"/>
    </source>
</evidence>
<feature type="domain" description="HTH cro/C1-type" evidence="1">
    <location>
        <begin position="13"/>
        <end position="57"/>
    </location>
</feature>
<dbReference type="EMBL" id="NPCC01000002">
    <property type="protein sequence ID" value="PAE90898.1"/>
    <property type="molecule type" value="Genomic_DNA"/>
</dbReference>
<organism evidence="2 3">
    <name type="scientific">Shouchella clausii</name>
    <name type="common">Alkalihalobacillus clausii</name>
    <dbReference type="NCBI Taxonomy" id="79880"/>
    <lineage>
        <taxon>Bacteria</taxon>
        <taxon>Bacillati</taxon>
        <taxon>Bacillota</taxon>
        <taxon>Bacilli</taxon>
        <taxon>Bacillales</taxon>
        <taxon>Bacillaceae</taxon>
        <taxon>Shouchella</taxon>
    </lineage>
</organism>
<dbReference type="InterPro" id="IPR001387">
    <property type="entry name" value="Cro/C1-type_HTH"/>
</dbReference>
<gene>
    <name evidence="2" type="ORF">CHH72_00310</name>
</gene>
<dbReference type="SMART" id="SM00530">
    <property type="entry name" value="HTH_XRE"/>
    <property type="match status" value="1"/>
</dbReference>